<dbReference type="EMBL" id="CAKKNE010000004">
    <property type="protein sequence ID" value="CAH0373373.1"/>
    <property type="molecule type" value="Genomic_DNA"/>
</dbReference>
<evidence type="ECO:0000313" key="3">
    <source>
        <dbReference type="Proteomes" id="UP000789595"/>
    </source>
</evidence>
<dbReference type="Proteomes" id="UP000789595">
    <property type="component" value="Unassembled WGS sequence"/>
</dbReference>
<proteinExistence type="predicted"/>
<feature type="region of interest" description="Disordered" evidence="1">
    <location>
        <begin position="219"/>
        <end position="256"/>
    </location>
</feature>
<comment type="caution">
    <text evidence="2">The sequence shown here is derived from an EMBL/GenBank/DDBJ whole genome shotgun (WGS) entry which is preliminary data.</text>
</comment>
<evidence type="ECO:0000256" key="1">
    <source>
        <dbReference type="SAM" id="MobiDB-lite"/>
    </source>
</evidence>
<gene>
    <name evidence="2" type="ORF">PECAL_4P05630</name>
</gene>
<sequence length="294" mass="32910">MASPTDHTVDRDELQARIAAEDQAIKLDEVWSAWAADDLAQRRRAAANDEAEARHIQRLQREELRDLKKKRHWGGLGATARWRLHLDGVPTSLSNGTYGVIGAPPQYENMNLQRTTKWGGGGPLDVHKVSTCRIPLRKPRVVRRRFPSFRNPNWNAGYEWYSKGNVEHDARRAARGVLRHVPSTIFSRPHTTNRFEDSTLLSEDSLGRASSLIAEPVRTGLGHLSPPRHRVTGGSFGRADRWGEKQSVKRDPDRDYMYHPKGPVVHGKDPADLCEATLGAYLGTLARARSGAPS</sequence>
<feature type="compositionally biased region" description="Basic and acidic residues" evidence="1">
    <location>
        <begin position="238"/>
        <end position="256"/>
    </location>
</feature>
<accession>A0A8J2SJF2</accession>
<protein>
    <submittedName>
        <fullName evidence="2">Uncharacterized protein</fullName>
    </submittedName>
</protein>
<name>A0A8J2SJF2_9STRA</name>
<organism evidence="2 3">
    <name type="scientific">Pelagomonas calceolata</name>
    <dbReference type="NCBI Taxonomy" id="35677"/>
    <lineage>
        <taxon>Eukaryota</taxon>
        <taxon>Sar</taxon>
        <taxon>Stramenopiles</taxon>
        <taxon>Ochrophyta</taxon>
        <taxon>Pelagophyceae</taxon>
        <taxon>Pelagomonadales</taxon>
        <taxon>Pelagomonadaceae</taxon>
        <taxon>Pelagomonas</taxon>
    </lineage>
</organism>
<reference evidence="2" key="1">
    <citation type="submission" date="2021-11" db="EMBL/GenBank/DDBJ databases">
        <authorList>
            <consortium name="Genoscope - CEA"/>
            <person name="William W."/>
        </authorList>
    </citation>
    <scope>NUCLEOTIDE SEQUENCE</scope>
</reference>
<keyword evidence="3" id="KW-1185">Reference proteome</keyword>
<dbReference type="AlphaFoldDB" id="A0A8J2SJF2"/>
<evidence type="ECO:0000313" key="2">
    <source>
        <dbReference type="EMBL" id="CAH0373373.1"/>
    </source>
</evidence>